<dbReference type="Pfam" id="PF00440">
    <property type="entry name" value="TetR_N"/>
    <property type="match status" value="1"/>
</dbReference>
<dbReference type="InterPro" id="IPR001647">
    <property type="entry name" value="HTH_TetR"/>
</dbReference>
<gene>
    <name evidence="5" type="ORF">BJ972_002904</name>
    <name evidence="6" type="ORF">ESP50_16520</name>
</gene>
<evidence type="ECO:0000256" key="3">
    <source>
        <dbReference type="SAM" id="MobiDB-lite"/>
    </source>
</evidence>
<keyword evidence="7" id="KW-1185">Reference proteome</keyword>
<protein>
    <submittedName>
        <fullName evidence="5">AcrR family transcriptional regulator</fullName>
    </submittedName>
    <submittedName>
        <fullName evidence="6">TetR family transcriptional regulator</fullName>
    </submittedName>
</protein>
<feature type="DNA-binding region" description="H-T-H motif" evidence="2">
    <location>
        <begin position="29"/>
        <end position="48"/>
    </location>
</feature>
<dbReference type="GO" id="GO:0003677">
    <property type="term" value="F:DNA binding"/>
    <property type="evidence" value="ECO:0007669"/>
    <property type="project" value="UniProtKB-UniRule"/>
</dbReference>
<evidence type="ECO:0000259" key="4">
    <source>
        <dbReference type="PROSITE" id="PS50977"/>
    </source>
</evidence>
<dbReference type="Gene3D" id="1.10.357.10">
    <property type="entry name" value="Tetracycline Repressor, domain 2"/>
    <property type="match status" value="1"/>
</dbReference>
<dbReference type="PANTHER" id="PTHR30328:SF54">
    <property type="entry name" value="HTH-TYPE TRANSCRIPTIONAL REPRESSOR SCO4008"/>
    <property type="match status" value="1"/>
</dbReference>
<name>A0A4Q2LZY6_9MICO</name>
<dbReference type="Proteomes" id="UP000292686">
    <property type="component" value="Unassembled WGS sequence"/>
</dbReference>
<dbReference type="EMBL" id="SDPM01000012">
    <property type="protein sequence ID" value="RXZ85135.1"/>
    <property type="molecule type" value="Genomic_DNA"/>
</dbReference>
<reference evidence="6 7" key="1">
    <citation type="submission" date="2019-01" db="EMBL/GenBank/DDBJ databases">
        <title>Agromyces.</title>
        <authorList>
            <person name="Li J."/>
        </authorList>
    </citation>
    <scope>NUCLEOTIDE SEQUENCE [LARGE SCALE GENOMIC DNA]</scope>
    <source>
        <strain evidence="6 7">DSM 23870</strain>
    </source>
</reference>
<comment type="caution">
    <text evidence="6">The sequence shown here is derived from an EMBL/GenBank/DDBJ whole genome shotgun (WGS) entry which is preliminary data.</text>
</comment>
<evidence type="ECO:0000256" key="1">
    <source>
        <dbReference type="ARBA" id="ARBA00023125"/>
    </source>
</evidence>
<dbReference type="InterPro" id="IPR041467">
    <property type="entry name" value="Sco4008_C"/>
</dbReference>
<dbReference type="InterPro" id="IPR009057">
    <property type="entry name" value="Homeodomain-like_sf"/>
</dbReference>
<dbReference type="Proteomes" id="UP000581087">
    <property type="component" value="Unassembled WGS sequence"/>
</dbReference>
<organism evidence="6 7">
    <name type="scientific">Agromyces atrinae</name>
    <dbReference type="NCBI Taxonomy" id="592376"/>
    <lineage>
        <taxon>Bacteria</taxon>
        <taxon>Bacillati</taxon>
        <taxon>Actinomycetota</taxon>
        <taxon>Actinomycetes</taxon>
        <taxon>Micrococcales</taxon>
        <taxon>Microbacteriaceae</taxon>
        <taxon>Agromyces</taxon>
    </lineage>
</organism>
<keyword evidence="1 2" id="KW-0238">DNA-binding</keyword>
<feature type="domain" description="HTH tetR-type" evidence="4">
    <location>
        <begin position="6"/>
        <end position="66"/>
    </location>
</feature>
<dbReference type="AlphaFoldDB" id="A0A4Q2LZY6"/>
<proteinExistence type="predicted"/>
<sequence>MAWDIERTQQLLLDAATREFCDHGLAGARVDRIAATAGVNKERIYQYFGKKTDLFDTVVATALRRLMDEVPIEGRGAAAMGDYAGRLFDHHVRDRTVPRLLFWEGLERGEDAHSSPERRERHELKVTLVTRVLPCASRREAADLLLTIVSLCDAWVVLPQLDALLAGDASNRVAERRAAIVEAVTLAAQAVVDRAILERGVVDSAAADRESAGRESADREGAERALAQRTDA</sequence>
<feature type="region of interest" description="Disordered" evidence="3">
    <location>
        <begin position="205"/>
        <end position="232"/>
    </location>
</feature>
<dbReference type="OrthoDB" id="4726108at2"/>
<dbReference type="GO" id="GO:0006355">
    <property type="term" value="P:regulation of DNA-templated transcription"/>
    <property type="evidence" value="ECO:0007669"/>
    <property type="project" value="UniProtKB-ARBA"/>
</dbReference>
<evidence type="ECO:0000256" key="2">
    <source>
        <dbReference type="PROSITE-ProRule" id="PRU00335"/>
    </source>
</evidence>
<evidence type="ECO:0000313" key="5">
    <source>
        <dbReference type="EMBL" id="NYD68385.1"/>
    </source>
</evidence>
<reference evidence="5 8" key="2">
    <citation type="submission" date="2020-07" db="EMBL/GenBank/DDBJ databases">
        <title>Sequencing the genomes of 1000 actinobacteria strains.</title>
        <authorList>
            <person name="Klenk H.-P."/>
        </authorList>
    </citation>
    <scope>NUCLEOTIDE SEQUENCE [LARGE SCALE GENOMIC DNA]</scope>
    <source>
        <strain evidence="5 8">DSM 23870</strain>
    </source>
</reference>
<dbReference type="SUPFAM" id="SSF46689">
    <property type="entry name" value="Homeodomain-like"/>
    <property type="match status" value="1"/>
</dbReference>
<accession>A0A4Q2LZY6</accession>
<feature type="compositionally biased region" description="Basic and acidic residues" evidence="3">
    <location>
        <begin position="205"/>
        <end position="223"/>
    </location>
</feature>
<evidence type="ECO:0000313" key="8">
    <source>
        <dbReference type="Proteomes" id="UP000581087"/>
    </source>
</evidence>
<dbReference type="Pfam" id="PF17926">
    <property type="entry name" value="TetR_C_21"/>
    <property type="match status" value="1"/>
</dbReference>
<dbReference type="InterPro" id="IPR036271">
    <property type="entry name" value="Tet_transcr_reg_TetR-rel_C_sf"/>
</dbReference>
<dbReference type="PROSITE" id="PS50977">
    <property type="entry name" value="HTH_TETR_2"/>
    <property type="match status" value="1"/>
</dbReference>
<dbReference type="PANTHER" id="PTHR30328">
    <property type="entry name" value="TRANSCRIPTIONAL REPRESSOR"/>
    <property type="match status" value="1"/>
</dbReference>
<dbReference type="PRINTS" id="PR00455">
    <property type="entry name" value="HTHTETR"/>
</dbReference>
<evidence type="ECO:0000313" key="6">
    <source>
        <dbReference type="EMBL" id="RXZ85135.1"/>
    </source>
</evidence>
<dbReference type="SUPFAM" id="SSF48498">
    <property type="entry name" value="Tetracyclin repressor-like, C-terminal domain"/>
    <property type="match status" value="1"/>
</dbReference>
<dbReference type="RefSeq" id="WP_129177003.1">
    <property type="nucleotide sequence ID" value="NZ_JACCBI010000001.1"/>
</dbReference>
<dbReference type="EMBL" id="JACCBI010000001">
    <property type="protein sequence ID" value="NYD68385.1"/>
    <property type="molecule type" value="Genomic_DNA"/>
</dbReference>
<evidence type="ECO:0000313" key="7">
    <source>
        <dbReference type="Proteomes" id="UP000292686"/>
    </source>
</evidence>
<dbReference type="InterPro" id="IPR050109">
    <property type="entry name" value="HTH-type_TetR-like_transc_reg"/>
</dbReference>